<proteinExistence type="predicted"/>
<organism evidence="1 2">
    <name type="scientific">Leclercia adecarboxylata</name>
    <dbReference type="NCBI Taxonomy" id="83655"/>
    <lineage>
        <taxon>Bacteria</taxon>
        <taxon>Pseudomonadati</taxon>
        <taxon>Pseudomonadota</taxon>
        <taxon>Gammaproteobacteria</taxon>
        <taxon>Enterobacterales</taxon>
        <taxon>Enterobacteriaceae</taxon>
        <taxon>Leclercia</taxon>
    </lineage>
</organism>
<reference evidence="1 2" key="1">
    <citation type="submission" date="2019-01" db="EMBL/GenBank/DDBJ databases">
        <title>Florfenicol resistance in Enterobacteriaceae and whole-genome sequence analysis of florfenicol-resistant Leclercia adecarboxylata strain R25.</title>
        <authorList>
            <person name="Bao Q."/>
            <person name="Ying Y."/>
        </authorList>
    </citation>
    <scope>NUCLEOTIDE SEQUENCE [LARGE SCALE GENOMIC DNA]</scope>
    <source>
        <strain evidence="1 2">R25</strain>
    </source>
</reference>
<accession>A0AAP9DBP5</accession>
<name>A0AAP9DBP5_9ENTR</name>
<evidence type="ECO:0000313" key="2">
    <source>
        <dbReference type="Proteomes" id="UP000317812"/>
    </source>
</evidence>
<gene>
    <name evidence="1" type="ORF">ES815_14665</name>
</gene>
<dbReference type="EMBL" id="CP035382">
    <property type="protein sequence ID" value="QDK19472.1"/>
    <property type="molecule type" value="Genomic_DNA"/>
</dbReference>
<dbReference type="AlphaFoldDB" id="A0AAP9DBP5"/>
<sequence>MGHKTLLPVDVVLKTLNFSLSHAEQNSGKNVQFQREMLPCCRGQEYFFDLPRKYSLSDNIRRAI</sequence>
<dbReference type="Proteomes" id="UP000317812">
    <property type="component" value="Chromosome"/>
</dbReference>
<protein>
    <submittedName>
        <fullName evidence="1">Uncharacterized protein</fullName>
    </submittedName>
</protein>
<evidence type="ECO:0000313" key="1">
    <source>
        <dbReference type="EMBL" id="QDK19472.1"/>
    </source>
</evidence>